<gene>
    <name evidence="2" type="ORF">TorRG33x02_098460</name>
</gene>
<comment type="caution">
    <text evidence="2">The sequence shown here is derived from an EMBL/GenBank/DDBJ whole genome shotgun (WGS) entry which is preliminary data.</text>
</comment>
<sequence>MENNKNISSEKLPVLLKKRSRPRRATTQDCIISVAEATKEIALALNLHRSSSSCADVAENKTPSSLSSTTSLLGNNIFNAYNNLYDFDDHKPKNSNNIYSCCSLMESMPLPEPTWSTTAPSVLASTSLESNSKDLEVVLDEYYYFGDQNEASSYSWWRGFLKSLDGNNVNINISDNISEEYDLKYSMGNSRVVDEVLGHDKSRCCTPDEWLSFSTAEDDYDS</sequence>
<reference evidence="3" key="1">
    <citation type="submission" date="2016-06" db="EMBL/GenBank/DDBJ databases">
        <title>Parallel loss of symbiosis genes in relatives of nitrogen-fixing non-legume Parasponia.</title>
        <authorList>
            <person name="Van Velzen R."/>
            <person name="Holmer R."/>
            <person name="Bu F."/>
            <person name="Rutten L."/>
            <person name="Van Zeijl A."/>
            <person name="Liu W."/>
            <person name="Santuari L."/>
            <person name="Cao Q."/>
            <person name="Sharma T."/>
            <person name="Shen D."/>
            <person name="Roswanjaya Y."/>
            <person name="Wardhani T."/>
            <person name="Kalhor M.S."/>
            <person name="Jansen J."/>
            <person name="Van den Hoogen J."/>
            <person name="Gungor B."/>
            <person name="Hartog M."/>
            <person name="Hontelez J."/>
            <person name="Verver J."/>
            <person name="Yang W.-C."/>
            <person name="Schijlen E."/>
            <person name="Repin R."/>
            <person name="Schilthuizen M."/>
            <person name="Schranz E."/>
            <person name="Heidstra R."/>
            <person name="Miyata K."/>
            <person name="Fedorova E."/>
            <person name="Kohlen W."/>
            <person name="Bisseling T."/>
            <person name="Smit S."/>
            <person name="Geurts R."/>
        </authorList>
    </citation>
    <scope>NUCLEOTIDE SEQUENCE [LARGE SCALE GENOMIC DNA]</scope>
    <source>
        <strain evidence="3">cv. RG33-2</strain>
    </source>
</reference>
<name>A0A2P5F9A2_TREOI</name>
<dbReference type="InParanoid" id="A0A2P5F9A2"/>
<feature type="region of interest" description="Disordered" evidence="1">
    <location>
        <begin position="1"/>
        <end position="20"/>
    </location>
</feature>
<evidence type="ECO:0000313" key="2">
    <source>
        <dbReference type="EMBL" id="PON94372.1"/>
    </source>
</evidence>
<dbReference type="AlphaFoldDB" id="A0A2P5F9A2"/>
<protein>
    <submittedName>
        <fullName evidence="2">Uncharacterized protein</fullName>
    </submittedName>
</protein>
<dbReference type="EMBL" id="JXTC01000052">
    <property type="protein sequence ID" value="PON94372.1"/>
    <property type="molecule type" value="Genomic_DNA"/>
</dbReference>
<evidence type="ECO:0000256" key="1">
    <source>
        <dbReference type="SAM" id="MobiDB-lite"/>
    </source>
</evidence>
<accession>A0A2P5F9A2</accession>
<organism evidence="2 3">
    <name type="scientific">Trema orientale</name>
    <name type="common">Charcoal tree</name>
    <name type="synonym">Celtis orientalis</name>
    <dbReference type="NCBI Taxonomy" id="63057"/>
    <lineage>
        <taxon>Eukaryota</taxon>
        <taxon>Viridiplantae</taxon>
        <taxon>Streptophyta</taxon>
        <taxon>Embryophyta</taxon>
        <taxon>Tracheophyta</taxon>
        <taxon>Spermatophyta</taxon>
        <taxon>Magnoliopsida</taxon>
        <taxon>eudicotyledons</taxon>
        <taxon>Gunneridae</taxon>
        <taxon>Pentapetalae</taxon>
        <taxon>rosids</taxon>
        <taxon>fabids</taxon>
        <taxon>Rosales</taxon>
        <taxon>Cannabaceae</taxon>
        <taxon>Trema</taxon>
    </lineage>
</organism>
<proteinExistence type="predicted"/>
<dbReference type="OrthoDB" id="997224at2759"/>
<dbReference type="Proteomes" id="UP000237000">
    <property type="component" value="Unassembled WGS sequence"/>
</dbReference>
<evidence type="ECO:0000313" key="3">
    <source>
        <dbReference type="Proteomes" id="UP000237000"/>
    </source>
</evidence>
<keyword evidence="3" id="KW-1185">Reference proteome</keyword>